<dbReference type="Proteomes" id="UP001161160">
    <property type="component" value="Unassembled WGS sequence"/>
</dbReference>
<dbReference type="AlphaFoldDB" id="A0AA43S5D2"/>
<protein>
    <submittedName>
        <fullName evidence="6">Two-component system KDP operon response regulator KdpE</fullName>
    </submittedName>
</protein>
<dbReference type="EMBL" id="JARXYA010000001">
    <property type="protein sequence ID" value="MDH6502721.1"/>
    <property type="molecule type" value="Genomic_DNA"/>
</dbReference>
<dbReference type="GeneID" id="83596298"/>
<dbReference type="InterPro" id="IPR011006">
    <property type="entry name" value="CheY-like_superfamily"/>
</dbReference>
<comment type="caution">
    <text evidence="6">The sequence shown here is derived from an EMBL/GenBank/DDBJ whole genome shotgun (WGS) entry which is preliminary data.</text>
</comment>
<dbReference type="GO" id="GO:0005829">
    <property type="term" value="C:cytosol"/>
    <property type="evidence" value="ECO:0007669"/>
    <property type="project" value="TreeGrafter"/>
</dbReference>
<dbReference type="SUPFAM" id="SSF52172">
    <property type="entry name" value="CheY-like"/>
    <property type="match status" value="1"/>
</dbReference>
<proteinExistence type="predicted"/>
<dbReference type="CDD" id="cd00383">
    <property type="entry name" value="trans_reg_C"/>
    <property type="match status" value="1"/>
</dbReference>
<dbReference type="InterPro" id="IPR039420">
    <property type="entry name" value="WalR-like"/>
</dbReference>
<dbReference type="Gene3D" id="1.10.10.10">
    <property type="entry name" value="Winged helix-like DNA-binding domain superfamily/Winged helix DNA-binding domain"/>
    <property type="match status" value="1"/>
</dbReference>
<dbReference type="InterPro" id="IPR036388">
    <property type="entry name" value="WH-like_DNA-bd_sf"/>
</dbReference>
<evidence type="ECO:0000259" key="4">
    <source>
        <dbReference type="PROSITE" id="PS50110"/>
    </source>
</evidence>
<dbReference type="GO" id="GO:0000156">
    <property type="term" value="F:phosphorelay response regulator activity"/>
    <property type="evidence" value="ECO:0007669"/>
    <property type="project" value="TreeGrafter"/>
</dbReference>
<dbReference type="Gene3D" id="3.40.50.2300">
    <property type="match status" value="1"/>
</dbReference>
<dbReference type="InterPro" id="IPR001867">
    <property type="entry name" value="OmpR/PhoB-type_DNA-bd"/>
</dbReference>
<gene>
    <name evidence="6" type="ORF">M2127_000004</name>
</gene>
<dbReference type="GO" id="GO:0006355">
    <property type="term" value="P:regulation of DNA-templated transcription"/>
    <property type="evidence" value="ECO:0007669"/>
    <property type="project" value="InterPro"/>
</dbReference>
<dbReference type="PANTHER" id="PTHR48111">
    <property type="entry name" value="REGULATOR OF RPOS"/>
    <property type="match status" value="1"/>
</dbReference>
<evidence type="ECO:0000259" key="5">
    <source>
        <dbReference type="PROSITE" id="PS51755"/>
    </source>
</evidence>
<dbReference type="PANTHER" id="PTHR48111:SF50">
    <property type="entry name" value="KDP OPERON TRANSCRIPTIONAL REGULATORY PROTEIN KDPE"/>
    <property type="match status" value="1"/>
</dbReference>
<evidence type="ECO:0000313" key="6">
    <source>
        <dbReference type="EMBL" id="MDH6502721.1"/>
    </source>
</evidence>
<evidence type="ECO:0000256" key="1">
    <source>
        <dbReference type="ARBA" id="ARBA00023125"/>
    </source>
</evidence>
<dbReference type="RefSeq" id="WP_233126757.1">
    <property type="nucleotide sequence ID" value="NZ_JAQFIK010000003.1"/>
</dbReference>
<feature type="domain" description="OmpR/PhoB-type" evidence="5">
    <location>
        <begin position="132"/>
        <end position="231"/>
    </location>
</feature>
<dbReference type="PROSITE" id="PS51755">
    <property type="entry name" value="OMPR_PHOB"/>
    <property type="match status" value="1"/>
</dbReference>
<feature type="domain" description="Response regulatory" evidence="4">
    <location>
        <begin position="9"/>
        <end position="122"/>
    </location>
</feature>
<dbReference type="SMART" id="SM00448">
    <property type="entry name" value="REC"/>
    <property type="match status" value="1"/>
</dbReference>
<dbReference type="GO" id="GO:0032993">
    <property type="term" value="C:protein-DNA complex"/>
    <property type="evidence" value="ECO:0007669"/>
    <property type="project" value="TreeGrafter"/>
</dbReference>
<feature type="modified residue" description="4-aspartylphosphate" evidence="2">
    <location>
        <position position="58"/>
    </location>
</feature>
<evidence type="ECO:0000313" key="7">
    <source>
        <dbReference type="Proteomes" id="UP001161160"/>
    </source>
</evidence>
<keyword evidence="2" id="KW-0597">Phosphoprotein</keyword>
<dbReference type="InterPro" id="IPR001789">
    <property type="entry name" value="Sig_transdc_resp-reg_receiver"/>
</dbReference>
<evidence type="ECO:0000256" key="2">
    <source>
        <dbReference type="PROSITE-ProRule" id="PRU00169"/>
    </source>
</evidence>
<dbReference type="Pfam" id="PF00486">
    <property type="entry name" value="Trans_reg_C"/>
    <property type="match status" value="1"/>
</dbReference>
<dbReference type="GO" id="GO:0000976">
    <property type="term" value="F:transcription cis-regulatory region binding"/>
    <property type="evidence" value="ECO:0007669"/>
    <property type="project" value="TreeGrafter"/>
</dbReference>
<sequence length="232" mass="26244">MTPKQNKPYVLVVEDDPEIRDMILKILEGMDLASGYAGSVAAAISEIVKAPPDLVVLDLGLPDADGITLIENIRRWSELPILVLSARIVEHEKVKALDAGADDYLTKPFGMAELMARIRVLLRRRSASETLSPKFQFGNIEVDLSARKVLKRGEEVHLSPIEFQLLNIFLVNKGRIMTHRQLLKEVWGGRRIESNHYLRIYVGHLRQKLEDEPARPVYLLTEAGVGYRLEIE</sequence>
<keyword evidence="1 3" id="KW-0238">DNA-binding</keyword>
<dbReference type="FunFam" id="1.10.10.10:FF:000210">
    <property type="entry name" value="Winged-helix transcriptional response regulator KdpE"/>
    <property type="match status" value="1"/>
</dbReference>
<feature type="DNA-binding region" description="OmpR/PhoB-type" evidence="3">
    <location>
        <begin position="132"/>
        <end position="231"/>
    </location>
</feature>
<evidence type="ECO:0000256" key="3">
    <source>
        <dbReference type="PROSITE-ProRule" id="PRU01091"/>
    </source>
</evidence>
<keyword evidence="7" id="KW-1185">Reference proteome</keyword>
<dbReference type="Gene3D" id="6.10.250.690">
    <property type="match status" value="1"/>
</dbReference>
<dbReference type="PROSITE" id="PS50110">
    <property type="entry name" value="RESPONSE_REGULATORY"/>
    <property type="match status" value="1"/>
</dbReference>
<dbReference type="Pfam" id="PF00072">
    <property type="entry name" value="Response_reg"/>
    <property type="match status" value="1"/>
</dbReference>
<reference evidence="6" key="1">
    <citation type="submission" date="2023-04" db="EMBL/GenBank/DDBJ databases">
        <title>Genome Encyclopedia of Bacteria and Archaea VI: Functional Genomics of Type Strains.</title>
        <authorList>
            <person name="Whitman W."/>
        </authorList>
    </citation>
    <scope>NUCLEOTIDE SEQUENCE</scope>
    <source>
        <strain evidence="6">Enz.4-51</strain>
    </source>
</reference>
<dbReference type="SMART" id="SM00862">
    <property type="entry name" value="Trans_reg_C"/>
    <property type="match status" value="1"/>
</dbReference>
<accession>A0AA43S5D2</accession>
<organism evidence="6 7">
    <name type="scientific">Polynucleobacter sphagniphilus</name>
    <dbReference type="NCBI Taxonomy" id="1743169"/>
    <lineage>
        <taxon>Bacteria</taxon>
        <taxon>Pseudomonadati</taxon>
        <taxon>Pseudomonadota</taxon>
        <taxon>Betaproteobacteria</taxon>
        <taxon>Burkholderiales</taxon>
        <taxon>Burkholderiaceae</taxon>
        <taxon>Polynucleobacter</taxon>
    </lineage>
</organism>
<name>A0AA43S5D2_9BURK</name>